<organism evidence="2 3">
    <name type="scientific">Palleronia pontilimi</name>
    <dbReference type="NCBI Taxonomy" id="1964209"/>
    <lineage>
        <taxon>Bacteria</taxon>
        <taxon>Pseudomonadati</taxon>
        <taxon>Pseudomonadota</taxon>
        <taxon>Alphaproteobacteria</taxon>
        <taxon>Rhodobacterales</taxon>
        <taxon>Roseobacteraceae</taxon>
        <taxon>Palleronia</taxon>
    </lineage>
</organism>
<dbReference type="InterPro" id="IPR018919">
    <property type="entry name" value="DUF2484"/>
</dbReference>
<name>A0A934MDD7_9RHOB</name>
<keyword evidence="1" id="KW-0812">Transmembrane</keyword>
<keyword evidence="1" id="KW-1133">Transmembrane helix</keyword>
<dbReference type="Proteomes" id="UP000642488">
    <property type="component" value="Unassembled WGS sequence"/>
</dbReference>
<dbReference type="Pfam" id="PF10658">
    <property type="entry name" value="DUF2484"/>
    <property type="match status" value="1"/>
</dbReference>
<accession>A0A934MDD7</accession>
<evidence type="ECO:0000313" key="3">
    <source>
        <dbReference type="Proteomes" id="UP000642488"/>
    </source>
</evidence>
<protein>
    <submittedName>
        <fullName evidence="2">DUF2484 family protein</fullName>
    </submittedName>
</protein>
<keyword evidence="1" id="KW-0472">Membrane</keyword>
<reference evidence="2" key="1">
    <citation type="submission" date="2020-12" db="EMBL/GenBank/DDBJ databases">
        <title>Bacterial taxonomy.</title>
        <authorList>
            <person name="Pan X."/>
        </authorList>
    </citation>
    <scope>NUCLEOTIDE SEQUENCE</scope>
    <source>
        <strain evidence="2">KCTC 52957</strain>
    </source>
</reference>
<sequence length="90" mass="9850">MTTALTLACLWVLAAAATAMLPMRRQYVPGIALLVVAPVLLVFVAKAHGLWVTVACVVALLSMFRNPLIYFARRAMGLPVSLPEELERDR</sequence>
<comment type="caution">
    <text evidence="2">The sequence shown here is derived from an EMBL/GenBank/DDBJ whole genome shotgun (WGS) entry which is preliminary data.</text>
</comment>
<dbReference type="RefSeq" id="WP_198915429.1">
    <property type="nucleotide sequence ID" value="NZ_JAEKPD010000005.1"/>
</dbReference>
<dbReference type="AlphaFoldDB" id="A0A934MDD7"/>
<keyword evidence="3" id="KW-1185">Reference proteome</keyword>
<feature type="transmembrane region" description="Helical" evidence="1">
    <location>
        <begin position="27"/>
        <end position="45"/>
    </location>
</feature>
<evidence type="ECO:0000313" key="2">
    <source>
        <dbReference type="EMBL" id="MBJ3762256.1"/>
    </source>
</evidence>
<evidence type="ECO:0000256" key="1">
    <source>
        <dbReference type="SAM" id="Phobius"/>
    </source>
</evidence>
<dbReference type="EMBL" id="JAEKPD010000005">
    <property type="protein sequence ID" value="MBJ3762256.1"/>
    <property type="molecule type" value="Genomic_DNA"/>
</dbReference>
<proteinExistence type="predicted"/>
<gene>
    <name evidence="2" type="ORF">ILP92_05795</name>
</gene>
<feature type="transmembrane region" description="Helical" evidence="1">
    <location>
        <begin position="50"/>
        <end position="72"/>
    </location>
</feature>